<evidence type="ECO:0000313" key="1">
    <source>
        <dbReference type="EMBL" id="ABY47829.1"/>
    </source>
</evidence>
<organism evidence="1 2">
    <name type="scientific">Helicoverpa armigera granulovirus</name>
    <dbReference type="NCBI Taxonomy" id="489830"/>
    <lineage>
        <taxon>Viruses</taxon>
        <taxon>Viruses incertae sedis</taxon>
        <taxon>Naldaviricetes</taxon>
        <taxon>Lefavirales</taxon>
        <taxon>Baculoviridae</taxon>
        <taxon>Betabaculovirus</taxon>
        <taxon>Betabaculovirus helarmigerae</taxon>
    </lineage>
</organism>
<dbReference type="OrthoDB" id="22862at10239"/>
<sequence length="171" mass="20036">MDKLFKIKQKREQIINILNVMVAGVKAGLAKEKMRSRLCYEYQCINGVRRHNSLKSILELFDHVVAYINVPFDWKFYVFTDSFRDNIAIMVHGGLLKDDFKALSVWVNNSFYSDDRLLYKVCEECAINLCLTTKFTLYTVKQCVKACDLYWFVCTNICDCCFVKKLYCPIV</sequence>
<proteinExistence type="predicted"/>
<dbReference type="EMBL" id="EU255577">
    <property type="protein sequence ID" value="ABY47829.1"/>
    <property type="molecule type" value="Genomic_DNA"/>
</dbReference>
<dbReference type="KEGG" id="vg:10973822"/>
<dbReference type="Proteomes" id="UP000203266">
    <property type="component" value="Segment"/>
</dbReference>
<dbReference type="GeneID" id="10973822"/>
<protein>
    <submittedName>
        <fullName evidence="1">Uncharacterized protein</fullName>
    </submittedName>
</protein>
<keyword evidence="2" id="KW-1185">Reference proteome</keyword>
<reference evidence="1 2" key="1">
    <citation type="journal article" date="2008" name="Virus Genes">
        <title>Genomic sequence analysis of a granulovirus isolated from the Old World bollworm, Helicoverpa armigera.</title>
        <authorList>
            <person name="Harrison R.L."/>
            <person name="Popham H.J."/>
        </authorList>
    </citation>
    <scope>NUCLEOTIDE SEQUENCE [LARGE SCALE GENOMIC DNA]</scope>
</reference>
<accession>A9YMY0</accession>
<evidence type="ECO:0000313" key="2">
    <source>
        <dbReference type="Proteomes" id="UP000203266"/>
    </source>
</evidence>
<dbReference type="RefSeq" id="YP_001649120.1">
    <property type="nucleotide sequence ID" value="NC_010240.1"/>
</dbReference>
<name>A9YMY0_9BBAC</name>